<reference evidence="2" key="1">
    <citation type="submission" date="2021-02" db="EMBL/GenBank/DDBJ databases">
        <authorList>
            <person name="Nowell W R."/>
        </authorList>
    </citation>
    <scope>NUCLEOTIDE SEQUENCE</scope>
</reference>
<evidence type="ECO:0000313" key="2">
    <source>
        <dbReference type="EMBL" id="CAF2037875.1"/>
    </source>
</evidence>
<dbReference type="InterPro" id="IPR000195">
    <property type="entry name" value="Rab-GAP-TBC_dom"/>
</dbReference>
<accession>A0A816NP48</accession>
<dbReference type="EMBL" id="CAJNRE010004654">
    <property type="protein sequence ID" value="CAF2037875.1"/>
    <property type="molecule type" value="Genomic_DNA"/>
</dbReference>
<sequence>MNRRLDLLRKTIRAIDLELWTKIEQCDIGNLMFTYRWLLLDCKREFPFKDAFRVFETIWASLP</sequence>
<protein>
    <recommendedName>
        <fullName evidence="1">Rab-GAP TBC domain-containing protein</fullName>
    </recommendedName>
</protein>
<dbReference type="PROSITE" id="PS50086">
    <property type="entry name" value="TBC_RABGAP"/>
    <property type="match status" value="1"/>
</dbReference>
<organism evidence="2 4">
    <name type="scientific">Rotaria magnacalcarata</name>
    <dbReference type="NCBI Taxonomy" id="392030"/>
    <lineage>
        <taxon>Eukaryota</taxon>
        <taxon>Metazoa</taxon>
        <taxon>Spiralia</taxon>
        <taxon>Gnathifera</taxon>
        <taxon>Rotifera</taxon>
        <taxon>Eurotatoria</taxon>
        <taxon>Bdelloidea</taxon>
        <taxon>Philodinida</taxon>
        <taxon>Philodinidae</taxon>
        <taxon>Rotaria</taxon>
    </lineage>
</organism>
<comment type="caution">
    <text evidence="2">The sequence shown here is derived from an EMBL/GenBank/DDBJ whole genome shotgun (WGS) entry which is preliminary data.</text>
</comment>
<dbReference type="SUPFAM" id="SSF47923">
    <property type="entry name" value="Ypt/Rab-GAP domain of gyp1p"/>
    <property type="match status" value="1"/>
</dbReference>
<dbReference type="InterPro" id="IPR035969">
    <property type="entry name" value="Rab-GAP_TBC_sf"/>
</dbReference>
<feature type="non-terminal residue" evidence="2">
    <location>
        <position position="1"/>
    </location>
</feature>
<name>A0A816NP48_9BILA</name>
<dbReference type="EMBL" id="CAJOBI010360157">
    <property type="protein sequence ID" value="CAF5225794.1"/>
    <property type="molecule type" value="Genomic_DNA"/>
</dbReference>
<gene>
    <name evidence="2" type="ORF">MBJ925_LOCUS10972</name>
    <name evidence="3" type="ORF">SMN809_LOCUS84479</name>
</gene>
<dbReference type="Pfam" id="PF00566">
    <property type="entry name" value="RabGAP-TBC"/>
    <property type="match status" value="1"/>
</dbReference>
<evidence type="ECO:0000313" key="3">
    <source>
        <dbReference type="EMBL" id="CAF5225794.1"/>
    </source>
</evidence>
<feature type="domain" description="Rab-GAP TBC" evidence="1">
    <location>
        <begin position="1"/>
        <end position="62"/>
    </location>
</feature>
<dbReference type="Proteomes" id="UP000676336">
    <property type="component" value="Unassembled WGS sequence"/>
</dbReference>
<evidence type="ECO:0000313" key="4">
    <source>
        <dbReference type="Proteomes" id="UP000663824"/>
    </source>
</evidence>
<proteinExistence type="predicted"/>
<dbReference type="Proteomes" id="UP000663824">
    <property type="component" value="Unassembled WGS sequence"/>
</dbReference>
<evidence type="ECO:0000259" key="1">
    <source>
        <dbReference type="PROSITE" id="PS50086"/>
    </source>
</evidence>
<dbReference type="AlphaFoldDB" id="A0A816NP48"/>
<dbReference type="Gene3D" id="1.10.472.80">
    <property type="entry name" value="Ypt/Rab-GAP domain of gyp1p, domain 3"/>
    <property type="match status" value="1"/>
</dbReference>